<protein>
    <submittedName>
        <fullName evidence="2">Uncharacterized protein</fullName>
    </submittedName>
</protein>
<accession>A0A368UQ56</accession>
<keyword evidence="3" id="KW-1185">Reference proteome</keyword>
<dbReference type="RefSeq" id="WP_181872124.1">
    <property type="nucleotide sequence ID" value="NZ_QPIZ01000033.1"/>
</dbReference>
<keyword evidence="1" id="KW-1133">Transmembrane helix</keyword>
<proteinExistence type="predicted"/>
<evidence type="ECO:0000313" key="2">
    <source>
        <dbReference type="EMBL" id="RCW28951.1"/>
    </source>
</evidence>
<dbReference type="EMBL" id="QPIZ01000033">
    <property type="protein sequence ID" value="RCW28951.1"/>
    <property type="molecule type" value="Genomic_DNA"/>
</dbReference>
<dbReference type="Proteomes" id="UP000252733">
    <property type="component" value="Unassembled WGS sequence"/>
</dbReference>
<keyword evidence="1" id="KW-0472">Membrane</keyword>
<feature type="transmembrane region" description="Helical" evidence="1">
    <location>
        <begin position="6"/>
        <end position="24"/>
    </location>
</feature>
<gene>
    <name evidence="2" type="ORF">DFO77_1334</name>
</gene>
<evidence type="ECO:0000256" key="1">
    <source>
        <dbReference type="SAM" id="Phobius"/>
    </source>
</evidence>
<evidence type="ECO:0000313" key="3">
    <source>
        <dbReference type="Proteomes" id="UP000252733"/>
    </source>
</evidence>
<keyword evidence="1" id="KW-0812">Transmembrane</keyword>
<organism evidence="2 3">
    <name type="scientific">Marinilabilia salmonicolor</name>
    <dbReference type="NCBI Taxonomy" id="989"/>
    <lineage>
        <taxon>Bacteria</taxon>
        <taxon>Pseudomonadati</taxon>
        <taxon>Bacteroidota</taxon>
        <taxon>Bacteroidia</taxon>
        <taxon>Marinilabiliales</taxon>
        <taxon>Marinilabiliaceae</taxon>
        <taxon>Marinilabilia</taxon>
    </lineage>
</organism>
<name>A0A368UQ56_9BACT</name>
<dbReference type="AlphaFoldDB" id="A0A368UQ56"/>
<reference evidence="2 3" key="1">
    <citation type="submission" date="2018-07" db="EMBL/GenBank/DDBJ databases">
        <title>Freshwater and sediment microbial communities from various areas in North America, analyzing microbe dynamics in response to fracking.</title>
        <authorList>
            <person name="Lamendella R."/>
        </authorList>
    </citation>
    <scope>NUCLEOTIDE SEQUENCE [LARGE SCALE GENOMIC DNA]</scope>
    <source>
        <strain evidence="2 3">160A</strain>
    </source>
</reference>
<sequence length="56" mass="6102">MELQTSIVLFIIFTIIIAKAGTMLAKEAKRLADITALGEVLFGAVFLAGNLWLFFA</sequence>
<comment type="caution">
    <text evidence="2">The sequence shown here is derived from an EMBL/GenBank/DDBJ whole genome shotgun (WGS) entry which is preliminary data.</text>
</comment>
<feature type="transmembrane region" description="Helical" evidence="1">
    <location>
        <begin position="36"/>
        <end position="55"/>
    </location>
</feature>